<accession>A0ABR7GEK1</accession>
<organism evidence="2 3">
    <name type="scientific">Roseburia lenta</name>
    <dbReference type="NCBI Taxonomy" id="2763061"/>
    <lineage>
        <taxon>Bacteria</taxon>
        <taxon>Bacillati</taxon>
        <taxon>Bacillota</taxon>
        <taxon>Clostridia</taxon>
        <taxon>Lachnospirales</taxon>
        <taxon>Lachnospiraceae</taxon>
        <taxon>Roseburia</taxon>
    </lineage>
</organism>
<comment type="caution">
    <text evidence="2">The sequence shown here is derived from an EMBL/GenBank/DDBJ whole genome shotgun (WGS) entry which is preliminary data.</text>
</comment>
<dbReference type="RefSeq" id="WP_186853628.1">
    <property type="nucleotide sequence ID" value="NZ_JACOPG010000001.1"/>
</dbReference>
<feature type="domain" description="YprB ribonuclease H-like" evidence="1">
    <location>
        <begin position="26"/>
        <end position="189"/>
    </location>
</feature>
<reference evidence="2 3" key="1">
    <citation type="submission" date="2020-08" db="EMBL/GenBank/DDBJ databases">
        <title>Genome public.</title>
        <authorList>
            <person name="Liu C."/>
            <person name="Sun Q."/>
        </authorList>
    </citation>
    <scope>NUCLEOTIDE SEQUENCE [LARGE SCALE GENOMIC DNA]</scope>
    <source>
        <strain evidence="2 3">NSJ-9</strain>
    </source>
</reference>
<dbReference type="Gene3D" id="3.30.420.10">
    <property type="entry name" value="Ribonuclease H-like superfamily/Ribonuclease H"/>
    <property type="match status" value="1"/>
</dbReference>
<dbReference type="InterPro" id="IPR038720">
    <property type="entry name" value="YprB_RNase_H-like_dom"/>
</dbReference>
<dbReference type="InterPro" id="IPR036397">
    <property type="entry name" value="RNaseH_sf"/>
</dbReference>
<keyword evidence="3" id="KW-1185">Reference proteome</keyword>
<dbReference type="PANTHER" id="PTHR38462">
    <property type="entry name" value="EXONUCLEASE-LIKE PROTEIN"/>
    <property type="match status" value="1"/>
</dbReference>
<dbReference type="PANTHER" id="PTHR38462:SF1">
    <property type="entry name" value="YPRB RIBONUCLEASE H-LIKE DOMAIN-CONTAINING PROTEIN"/>
    <property type="match status" value="1"/>
</dbReference>
<name>A0ABR7GEK1_9FIRM</name>
<dbReference type="EMBL" id="JACOPG010000001">
    <property type="protein sequence ID" value="MBC5685216.1"/>
    <property type="molecule type" value="Genomic_DNA"/>
</dbReference>
<evidence type="ECO:0000313" key="3">
    <source>
        <dbReference type="Proteomes" id="UP000643810"/>
    </source>
</evidence>
<sequence length="362" mass="42037">MLTFTDTYTYTPRYQELDFWQEDQLLFDIETTGLSAKYNTIYLIGCAYHKGRKITLLQYLAETPAEESEVLGAFLELCKDFQGLLSFNGIRFDERFILDRCQKLQIPTDALPDQHFDIYKACRGMKSILNLPSYRQKAIESFLGIHREDKYSGGELIAVYQSYCNEPDDEALTLLKLHNYEDVAGMVEILPILSYAHLKDMQIRITDLSLSSYTDYQGIQNQELTFTASTSFRLPAPLRLHTDDYYIILEDDSIKGTISLYHEKMYHFLPDVKSYVYLPEEDMVIPKELASHIAKEKKQKATPATCYIAKVDTYLMVPDALECSDDIYFFARAYKDKKSFIPYKKSYVDETFIARYISCLLN</sequence>
<proteinExistence type="predicted"/>
<evidence type="ECO:0000313" key="2">
    <source>
        <dbReference type="EMBL" id="MBC5685216.1"/>
    </source>
</evidence>
<gene>
    <name evidence="2" type="ORF">H8R94_01075</name>
</gene>
<evidence type="ECO:0000259" key="1">
    <source>
        <dbReference type="Pfam" id="PF13482"/>
    </source>
</evidence>
<dbReference type="Pfam" id="PF13482">
    <property type="entry name" value="RNase_H_2"/>
    <property type="match status" value="1"/>
</dbReference>
<dbReference type="InterPro" id="IPR012337">
    <property type="entry name" value="RNaseH-like_sf"/>
</dbReference>
<protein>
    <submittedName>
        <fullName evidence="2">Ribonuclease H-like domain-containing protein</fullName>
    </submittedName>
</protein>
<dbReference type="SUPFAM" id="SSF53098">
    <property type="entry name" value="Ribonuclease H-like"/>
    <property type="match status" value="1"/>
</dbReference>
<dbReference type="Proteomes" id="UP000643810">
    <property type="component" value="Unassembled WGS sequence"/>
</dbReference>